<feature type="transmembrane region" description="Helical" evidence="7">
    <location>
        <begin position="190"/>
        <end position="210"/>
    </location>
</feature>
<dbReference type="InterPro" id="IPR004837">
    <property type="entry name" value="NaCa_Exmemb"/>
</dbReference>
<accession>A0A813KEE3</accession>
<evidence type="ECO:0000256" key="1">
    <source>
        <dbReference type="ARBA" id="ARBA00004127"/>
    </source>
</evidence>
<dbReference type="GO" id="GO:0016020">
    <property type="term" value="C:membrane"/>
    <property type="evidence" value="ECO:0007669"/>
    <property type="project" value="InterPro"/>
</dbReference>
<keyword evidence="5" id="KW-0406">Ion transport</keyword>
<evidence type="ECO:0000256" key="6">
    <source>
        <dbReference type="ARBA" id="ARBA00023136"/>
    </source>
</evidence>
<keyword evidence="3 7" id="KW-0812">Transmembrane</keyword>
<comment type="subcellular location">
    <subcellularLocation>
        <location evidence="1">Endomembrane system</location>
        <topology evidence="1">Multi-pass membrane protein</topology>
    </subcellularLocation>
</comment>
<keyword evidence="6 7" id="KW-0472">Membrane</keyword>
<dbReference type="InterPro" id="IPR044880">
    <property type="entry name" value="NCX_ion-bd_dom_sf"/>
</dbReference>
<comment type="caution">
    <text evidence="9">The sequence shown here is derived from an EMBL/GenBank/DDBJ whole genome shotgun (WGS) entry which is preliminary data.</text>
</comment>
<dbReference type="GO" id="GO:0005432">
    <property type="term" value="F:calcium:sodium antiporter activity"/>
    <property type="evidence" value="ECO:0007669"/>
    <property type="project" value="TreeGrafter"/>
</dbReference>
<evidence type="ECO:0000256" key="5">
    <source>
        <dbReference type="ARBA" id="ARBA00023065"/>
    </source>
</evidence>
<dbReference type="PANTHER" id="PTHR11878:SF65">
    <property type="entry name" value="NA_CA-EXCHANGE PROTEIN, ISOFORM G"/>
    <property type="match status" value="1"/>
</dbReference>
<feature type="non-terminal residue" evidence="9">
    <location>
        <position position="1"/>
    </location>
</feature>
<protein>
    <recommendedName>
        <fullName evidence="8">Sodium/calcium exchanger membrane region domain-containing protein</fullName>
    </recommendedName>
</protein>
<evidence type="ECO:0000313" key="9">
    <source>
        <dbReference type="EMBL" id="CAE8701381.1"/>
    </source>
</evidence>
<evidence type="ECO:0000256" key="3">
    <source>
        <dbReference type="ARBA" id="ARBA00022692"/>
    </source>
</evidence>
<sequence length="305" mass="32280">MAGLEEYVPLAPICRPGGATGMFFPFGGKTEEDMSDGLRTAIYGISLAYIFVAVSIVADRFMGAIETITSRVAVKRSAEGKRRTGKIWNDTVANLTLMALGSSAPEIMLSVVETLLHGNYSGDLGPGTIVGSAAFNLFVIIAACIVAIPSTEIRSIDAELVFFVTGVFSVVAYAWLVVIVELNTPDVVDIWEAVVTLLMMPVLVGVSYLCDIGWFQKLWNRGASGEDQKGGANLNGVSVQVDGGTGGSSGFDAEVAAMAKQGSKGEEQTKAWSPGVLGFERDWVEVSCGCEEKRSCALQVARNDG</sequence>
<feature type="transmembrane region" description="Helical" evidence="7">
    <location>
        <begin position="91"/>
        <end position="112"/>
    </location>
</feature>
<evidence type="ECO:0000256" key="4">
    <source>
        <dbReference type="ARBA" id="ARBA00022989"/>
    </source>
</evidence>
<feature type="transmembrane region" description="Helical" evidence="7">
    <location>
        <begin position="160"/>
        <end position="178"/>
    </location>
</feature>
<evidence type="ECO:0000259" key="8">
    <source>
        <dbReference type="Pfam" id="PF01699"/>
    </source>
</evidence>
<dbReference type="Gene3D" id="1.20.1420.30">
    <property type="entry name" value="NCX, central ion-binding region"/>
    <property type="match status" value="1"/>
</dbReference>
<dbReference type="Pfam" id="PF01699">
    <property type="entry name" value="Na_Ca_ex"/>
    <property type="match status" value="1"/>
</dbReference>
<feature type="domain" description="Sodium/calcium exchanger membrane region" evidence="8">
    <location>
        <begin position="46"/>
        <end position="208"/>
    </location>
</feature>
<evidence type="ECO:0000256" key="2">
    <source>
        <dbReference type="ARBA" id="ARBA00022448"/>
    </source>
</evidence>
<name>A0A813KEE3_POLGL</name>
<dbReference type="InterPro" id="IPR051171">
    <property type="entry name" value="CaCA"/>
</dbReference>
<feature type="transmembrane region" description="Helical" evidence="7">
    <location>
        <begin position="41"/>
        <end position="61"/>
    </location>
</feature>
<organism evidence="9 10">
    <name type="scientific">Polarella glacialis</name>
    <name type="common">Dinoflagellate</name>
    <dbReference type="NCBI Taxonomy" id="89957"/>
    <lineage>
        <taxon>Eukaryota</taxon>
        <taxon>Sar</taxon>
        <taxon>Alveolata</taxon>
        <taxon>Dinophyceae</taxon>
        <taxon>Suessiales</taxon>
        <taxon>Suessiaceae</taxon>
        <taxon>Polarella</taxon>
    </lineage>
</organism>
<gene>
    <name evidence="9" type="ORF">PGLA2088_LOCUS31993</name>
</gene>
<dbReference type="GO" id="GO:0098703">
    <property type="term" value="P:calcium ion import across plasma membrane"/>
    <property type="evidence" value="ECO:0007669"/>
    <property type="project" value="TreeGrafter"/>
</dbReference>
<dbReference type="Proteomes" id="UP000626109">
    <property type="component" value="Unassembled WGS sequence"/>
</dbReference>
<dbReference type="GO" id="GO:0012505">
    <property type="term" value="C:endomembrane system"/>
    <property type="evidence" value="ECO:0007669"/>
    <property type="project" value="UniProtKB-SubCell"/>
</dbReference>
<evidence type="ECO:0000313" key="10">
    <source>
        <dbReference type="Proteomes" id="UP000626109"/>
    </source>
</evidence>
<proteinExistence type="predicted"/>
<keyword evidence="4 7" id="KW-1133">Transmembrane helix</keyword>
<dbReference type="PANTHER" id="PTHR11878">
    <property type="entry name" value="SODIUM/CALCIUM EXCHANGER"/>
    <property type="match status" value="1"/>
</dbReference>
<dbReference type="EMBL" id="CAJNNW010029750">
    <property type="protein sequence ID" value="CAE8701381.1"/>
    <property type="molecule type" value="Genomic_DNA"/>
</dbReference>
<feature type="transmembrane region" description="Helical" evidence="7">
    <location>
        <begin position="124"/>
        <end position="148"/>
    </location>
</feature>
<evidence type="ECO:0000256" key="7">
    <source>
        <dbReference type="SAM" id="Phobius"/>
    </source>
</evidence>
<keyword evidence="2" id="KW-0813">Transport</keyword>
<reference evidence="9" key="1">
    <citation type="submission" date="2021-02" db="EMBL/GenBank/DDBJ databases">
        <authorList>
            <person name="Dougan E. K."/>
            <person name="Rhodes N."/>
            <person name="Thang M."/>
            <person name="Chan C."/>
        </authorList>
    </citation>
    <scope>NUCLEOTIDE SEQUENCE</scope>
</reference>
<dbReference type="AlphaFoldDB" id="A0A813KEE3"/>